<dbReference type="Pfam" id="PF12481">
    <property type="entry name" value="DUF3700"/>
    <property type="match status" value="1"/>
</dbReference>
<dbReference type="EMBL" id="PNBA02000021">
    <property type="protein sequence ID" value="KAG6387213.1"/>
    <property type="molecule type" value="Genomic_DNA"/>
</dbReference>
<comment type="caution">
    <text evidence="2">The sequence shown here is derived from an EMBL/GenBank/DDBJ whole genome shotgun (WGS) entry which is preliminary data.</text>
</comment>
<sequence length="250" mass="27130">MLGVFKNGVVNPPQELYSPASSSATASKSPHETLKDFLASNPTNGFSLEFADKGFLAYASPQRQFLSQQRLFCSLNDVYCIFLGSLNNLCTLNKQYGLSKVSNEAMLVIEAYCTLRDRSPIPAHRVLKDLEGDFGFVVYDHKAGVVFAANGGGDESVKLYWGIAADGSVMISDNVKHVKASCGKSFGPFPAGCMYHSEKGLMSFEHPMKKMKAMPRVDSEGALCGAYFAVDAYSKVNTSMPRVDSAANWG</sequence>
<dbReference type="InterPro" id="IPR029055">
    <property type="entry name" value="Ntn_hydrolases_N"/>
</dbReference>
<gene>
    <name evidence="2" type="ORF">SASPL_152394</name>
    <name evidence="3" type="ORF">SASPL_152399</name>
</gene>
<dbReference type="Proteomes" id="UP000298416">
    <property type="component" value="Unassembled WGS sequence"/>
</dbReference>
<dbReference type="OrthoDB" id="2019121at2759"/>
<evidence type="ECO:0000313" key="4">
    <source>
        <dbReference type="Proteomes" id="UP000298416"/>
    </source>
</evidence>
<dbReference type="EMBL" id="PNBA02000021">
    <property type="protein sequence ID" value="KAG6387208.1"/>
    <property type="molecule type" value="Genomic_DNA"/>
</dbReference>
<proteinExistence type="predicted"/>
<evidence type="ECO:0000259" key="1">
    <source>
        <dbReference type="SMART" id="SM01172"/>
    </source>
</evidence>
<feature type="domain" description="DUF3700" evidence="1">
    <location>
        <begin position="2"/>
        <end position="230"/>
    </location>
</feature>
<evidence type="ECO:0000313" key="3">
    <source>
        <dbReference type="EMBL" id="KAG6387213.1"/>
    </source>
</evidence>
<dbReference type="InterPro" id="IPR044828">
    <property type="entry name" value="TSJT1-like"/>
</dbReference>
<name>A0A4D8XWR6_SALSN</name>
<dbReference type="InterPro" id="IPR024286">
    <property type="entry name" value="DUF3700"/>
</dbReference>
<keyword evidence="4" id="KW-1185">Reference proteome</keyword>
<protein>
    <recommendedName>
        <fullName evidence="1">DUF3700 domain-containing protein</fullName>
    </recommendedName>
</protein>
<dbReference type="SMART" id="SM01172">
    <property type="entry name" value="DUF3700"/>
    <property type="match status" value="1"/>
</dbReference>
<accession>A0A4D8XWR6</accession>
<dbReference type="PANTHER" id="PTHR45952">
    <property type="entry name" value="ALUMINUM INDUCED PROTEIN WITH YGL AND LRDR MOTIFS"/>
    <property type="match status" value="1"/>
</dbReference>
<evidence type="ECO:0000313" key="2">
    <source>
        <dbReference type="EMBL" id="KAG6387208.1"/>
    </source>
</evidence>
<dbReference type="PANTHER" id="PTHR45952:SF6">
    <property type="entry name" value="STEM-SPECIFIC PROTEIN TSJT1-LIKE"/>
    <property type="match status" value="1"/>
</dbReference>
<reference evidence="2" key="2">
    <citation type="submission" date="2020-08" db="EMBL/GenBank/DDBJ databases">
        <title>Plant Genome Project.</title>
        <authorList>
            <person name="Zhang R.-G."/>
        </authorList>
    </citation>
    <scope>NUCLEOTIDE SEQUENCE</scope>
    <source>
        <strain evidence="2">Huo1</strain>
        <tissue evidence="2">Leaf</tissue>
    </source>
</reference>
<dbReference type="Gene3D" id="3.60.20.10">
    <property type="entry name" value="Glutamine Phosphoribosylpyrophosphate, subunit 1, domain 1"/>
    <property type="match status" value="1"/>
</dbReference>
<reference evidence="2" key="1">
    <citation type="submission" date="2018-01" db="EMBL/GenBank/DDBJ databases">
        <authorList>
            <person name="Mao J.F."/>
        </authorList>
    </citation>
    <scope>NUCLEOTIDE SEQUENCE</scope>
    <source>
        <strain evidence="2">Huo1</strain>
        <tissue evidence="2">Leaf</tissue>
    </source>
</reference>
<dbReference type="SUPFAM" id="SSF56235">
    <property type="entry name" value="N-terminal nucleophile aminohydrolases (Ntn hydrolases)"/>
    <property type="match status" value="1"/>
</dbReference>
<dbReference type="STRING" id="180675.A0A4D8XWR6"/>
<dbReference type="AlphaFoldDB" id="A0A4D8XWR6"/>
<organism evidence="2">
    <name type="scientific">Salvia splendens</name>
    <name type="common">Scarlet sage</name>
    <dbReference type="NCBI Taxonomy" id="180675"/>
    <lineage>
        <taxon>Eukaryota</taxon>
        <taxon>Viridiplantae</taxon>
        <taxon>Streptophyta</taxon>
        <taxon>Embryophyta</taxon>
        <taxon>Tracheophyta</taxon>
        <taxon>Spermatophyta</taxon>
        <taxon>Magnoliopsida</taxon>
        <taxon>eudicotyledons</taxon>
        <taxon>Gunneridae</taxon>
        <taxon>Pentapetalae</taxon>
        <taxon>asterids</taxon>
        <taxon>lamiids</taxon>
        <taxon>Lamiales</taxon>
        <taxon>Lamiaceae</taxon>
        <taxon>Nepetoideae</taxon>
        <taxon>Mentheae</taxon>
        <taxon>Salviinae</taxon>
        <taxon>Salvia</taxon>
        <taxon>Salvia subgen. Calosphace</taxon>
        <taxon>core Calosphace</taxon>
    </lineage>
</organism>